<reference evidence="3" key="1">
    <citation type="submission" date="2025-08" db="UniProtKB">
        <authorList>
            <consortium name="Ensembl"/>
        </authorList>
    </citation>
    <scope>IDENTIFICATION</scope>
</reference>
<sequence>MFAKSRSAIMSMSYQSRSFVTNVVRLSGLEELHTINSDAGGGNLAHYEKAASLPLMPDGRFASLKDLCVEDKRRIANLVQELARVSEECAEAQSRLIDERSTFMQRLQQQDQQLTEYRDLQCKYAKCMEMLDQYQHELSRQHATPSSYQVNKEDLAPILMAAIPPSSSHLANLHPATDPALPQQTRTVNALQTGQPSHSTRHMSHPAAYHSEYPARTQYWTPEVVQRAYNTPREAIVDIRVREDVAMGKGRGSQEKEQLENVENERAKERHDWMSRGQGSGRMMEESKRLRHQGKKGREENENMRESSERMRERGIGMREGGEKLRNKDERRARRDEIVNEEGVVMTDCFEKLTDVSDERVWDKTECVLGTGNGPNEERKKERAYGERVTGRSMRLRDRCEKMREDGTKLMERDEGVRKSGKTARDGGERKSCKDKMEKEGGRGGMEGGRHVMNGNKWMREGYDGMLENVKEPEIGRKHNKEMTDGETSRCSQWPIEGIADVENDRKKKQRQKQGNERSWQRANESDCNEKTRGEGRMLLQQIREIEEEQSKFIRLVAEHEERLAHVGQHKERLASITQSQRHKEENGSDDALSNFLNILGEGSALNQPRPYQLSRRLSTRSTSPDLWRTTAAATPSSTITFEDLEESRLLKEVFFIY</sequence>
<evidence type="ECO:0000256" key="1">
    <source>
        <dbReference type="SAM" id="Coils"/>
    </source>
</evidence>
<feature type="region of interest" description="Disordered" evidence="2">
    <location>
        <begin position="373"/>
        <end position="394"/>
    </location>
</feature>
<reference evidence="3" key="2">
    <citation type="submission" date="2025-09" db="UniProtKB">
        <authorList>
            <consortium name="Ensembl"/>
        </authorList>
    </citation>
    <scope>IDENTIFICATION</scope>
</reference>
<proteinExistence type="predicted"/>
<evidence type="ECO:0000313" key="4">
    <source>
        <dbReference type="Proteomes" id="UP000694388"/>
    </source>
</evidence>
<evidence type="ECO:0000313" key="3">
    <source>
        <dbReference type="Ensembl" id="ENSEBUP00000019222.1"/>
    </source>
</evidence>
<dbReference type="InterPro" id="IPR032736">
    <property type="entry name" value="Hinderin"/>
</dbReference>
<feature type="coiled-coil region" evidence="1">
    <location>
        <begin position="68"/>
        <end position="137"/>
    </location>
</feature>
<protein>
    <submittedName>
        <fullName evidence="3">Uncharacterized protein</fullName>
    </submittedName>
</protein>
<feature type="region of interest" description="Disordered" evidence="2">
    <location>
        <begin position="247"/>
        <end position="313"/>
    </location>
</feature>
<feature type="compositionally biased region" description="Basic and acidic residues" evidence="2">
    <location>
        <begin position="247"/>
        <end position="274"/>
    </location>
</feature>
<keyword evidence="4" id="KW-1185">Reference proteome</keyword>
<feature type="compositionally biased region" description="Basic and acidic residues" evidence="2">
    <location>
        <begin position="296"/>
        <end position="313"/>
    </location>
</feature>
<evidence type="ECO:0000256" key="2">
    <source>
        <dbReference type="SAM" id="MobiDB-lite"/>
    </source>
</evidence>
<accession>A0A8C4QRI4</accession>
<feature type="region of interest" description="Disordered" evidence="2">
    <location>
        <begin position="412"/>
        <end position="456"/>
    </location>
</feature>
<feature type="compositionally biased region" description="Basic and acidic residues" evidence="2">
    <location>
        <begin position="514"/>
        <end position="534"/>
    </location>
</feature>
<dbReference type="AlphaFoldDB" id="A0A8C4QRI4"/>
<dbReference type="Proteomes" id="UP000694388">
    <property type="component" value="Unplaced"/>
</dbReference>
<organism evidence="3 4">
    <name type="scientific">Eptatretus burgeri</name>
    <name type="common">Inshore hagfish</name>
    <dbReference type="NCBI Taxonomy" id="7764"/>
    <lineage>
        <taxon>Eukaryota</taxon>
        <taxon>Metazoa</taxon>
        <taxon>Chordata</taxon>
        <taxon>Craniata</taxon>
        <taxon>Vertebrata</taxon>
        <taxon>Cyclostomata</taxon>
        <taxon>Myxini</taxon>
        <taxon>Myxiniformes</taxon>
        <taxon>Myxinidae</taxon>
        <taxon>Eptatretinae</taxon>
        <taxon>Eptatretus</taxon>
    </lineage>
</organism>
<keyword evidence="1" id="KW-0175">Coiled coil</keyword>
<dbReference type="PANTHER" id="PTHR28375">
    <property type="entry name" value="PROTEIN HINDERIN"/>
    <property type="match status" value="1"/>
</dbReference>
<feature type="region of interest" description="Disordered" evidence="2">
    <location>
        <begin position="473"/>
        <end position="534"/>
    </location>
</feature>
<dbReference type="Pfam" id="PF15369">
    <property type="entry name" value="KIAA1328"/>
    <property type="match status" value="1"/>
</dbReference>
<dbReference type="Ensembl" id="ENSEBUT00000019798.1">
    <property type="protein sequence ID" value="ENSEBUP00000019222.1"/>
    <property type="gene ID" value="ENSEBUG00000011954.1"/>
</dbReference>
<dbReference type="PANTHER" id="PTHR28375:SF1">
    <property type="entry name" value="PROTEIN HINDERIN"/>
    <property type="match status" value="1"/>
</dbReference>
<feature type="region of interest" description="Disordered" evidence="2">
    <location>
        <begin position="567"/>
        <end position="591"/>
    </location>
</feature>
<feature type="compositionally biased region" description="Basic and acidic residues" evidence="2">
    <location>
        <begin position="473"/>
        <end position="488"/>
    </location>
</feature>
<feature type="compositionally biased region" description="Basic and acidic residues" evidence="2">
    <location>
        <begin position="412"/>
        <end position="442"/>
    </location>
</feature>
<name>A0A8C4QRI4_EPTBU</name>
<feature type="compositionally biased region" description="Basic and acidic residues" evidence="2">
    <location>
        <begin position="376"/>
        <end position="394"/>
    </location>
</feature>